<evidence type="ECO:0000313" key="2">
    <source>
        <dbReference type="Proteomes" id="UP000219465"/>
    </source>
</evidence>
<organism evidence="1 2">
    <name type="scientific">Hoeflea halophila</name>
    <dbReference type="NCBI Taxonomy" id="714899"/>
    <lineage>
        <taxon>Bacteria</taxon>
        <taxon>Pseudomonadati</taxon>
        <taxon>Pseudomonadota</taxon>
        <taxon>Alphaproteobacteria</taxon>
        <taxon>Hyphomicrobiales</taxon>
        <taxon>Rhizobiaceae</taxon>
        <taxon>Hoeflea</taxon>
    </lineage>
</organism>
<evidence type="ECO:0008006" key="3">
    <source>
        <dbReference type="Google" id="ProtNLM"/>
    </source>
</evidence>
<sequence length="76" mass="7888">MLQQVFDFGAIVLADLMLPGDNALVMATAAIADGDTGMMSFGLGFMVLYCVAGDVLCRAVVVPETGIVMMVGRISS</sequence>
<dbReference type="OrthoDB" id="9807970at2"/>
<dbReference type="AlphaFoldDB" id="A0A286IA95"/>
<accession>A0A286IA95</accession>
<dbReference type="Proteomes" id="UP000219465">
    <property type="component" value="Unassembled WGS sequence"/>
</dbReference>
<dbReference type="EMBL" id="OCPC01000002">
    <property type="protein sequence ID" value="SOE17010.1"/>
    <property type="molecule type" value="Genomic_DNA"/>
</dbReference>
<dbReference type="RefSeq" id="WP_097107206.1">
    <property type="nucleotide sequence ID" value="NZ_OCPC01000002.1"/>
</dbReference>
<reference evidence="2" key="1">
    <citation type="submission" date="2017-08" db="EMBL/GenBank/DDBJ databases">
        <authorList>
            <person name="Varghese N."/>
            <person name="Submissions S."/>
        </authorList>
    </citation>
    <scope>NUCLEOTIDE SEQUENCE [LARGE SCALE GENOMIC DNA]</scope>
    <source>
        <strain evidence="2">KCTC 23107</strain>
    </source>
</reference>
<proteinExistence type="predicted"/>
<gene>
    <name evidence="1" type="ORF">SAMN05877838_1897</name>
</gene>
<keyword evidence="2" id="KW-1185">Reference proteome</keyword>
<name>A0A286IA95_9HYPH</name>
<evidence type="ECO:0000313" key="1">
    <source>
        <dbReference type="EMBL" id="SOE17010.1"/>
    </source>
</evidence>
<protein>
    <recommendedName>
        <fullName evidence="3">LysE type translocator</fullName>
    </recommendedName>
</protein>